<accession>A0A654KGW9</accession>
<dbReference type="InterPro" id="IPR021927">
    <property type="entry name" value="DUF3540"/>
</dbReference>
<evidence type="ECO:0008006" key="3">
    <source>
        <dbReference type="Google" id="ProtNLM"/>
    </source>
</evidence>
<sequence>MPQSLDQQKEVFIDTLLQKSDELNALLSRQARGQEDGSSSFTRGTITNFLGGGLCEVQLTNQETIQAQKAAFCHHTLAIGDKVLIDFDQEDGHFILGVLKAVQNRKLTLDFTNVETIKSHELQFTGQRLRFEAHDMWLAANNHLNLNTNNVEIVSVTYDLKASDIRSTSKNYDIKAQSIRQNFQQSRKVVQGVDRVDARSIQYTADISANLQSKKNVTLGTGTITLDGKLTVVS</sequence>
<protein>
    <recommendedName>
        <fullName evidence="3">DUF3540 domain-containing protein</fullName>
    </recommendedName>
</protein>
<gene>
    <name evidence="1" type="ordered locus">TEQUI_0724</name>
</gene>
<organism evidence="1 2">
    <name type="scientific">Taylorella equigenitalis (strain MCE9)</name>
    <dbReference type="NCBI Taxonomy" id="937774"/>
    <lineage>
        <taxon>Bacteria</taxon>
        <taxon>Pseudomonadati</taxon>
        <taxon>Pseudomonadota</taxon>
        <taxon>Betaproteobacteria</taxon>
        <taxon>Burkholderiales</taxon>
        <taxon>Alcaligenaceae</taxon>
        <taxon>Taylorella</taxon>
    </lineage>
</organism>
<dbReference type="Pfam" id="PF12059">
    <property type="entry name" value="DUF3540"/>
    <property type="match status" value="1"/>
</dbReference>
<reference evidence="1 2" key="1">
    <citation type="journal article" date="2011" name="J. Bacteriol.">
        <title>Genome sequence of Taylorella equigenitalis MCE9, the causative agent of contagious equine metritis.</title>
        <authorList>
            <person name="Hebert L."/>
            <person name="Moumen B."/>
            <person name="Duquesne F."/>
            <person name="Breuil M.F."/>
            <person name="Laugier C."/>
            <person name="Batto J.M."/>
            <person name="Renault P."/>
            <person name="Petry S."/>
        </authorList>
    </citation>
    <scope>NUCLEOTIDE SEQUENCE [LARGE SCALE GENOMIC DNA]</scope>
    <source>
        <strain evidence="1 2">MCE9</strain>
    </source>
</reference>
<dbReference type="AlphaFoldDB" id="A0A654KGW9"/>
<evidence type="ECO:0000313" key="2">
    <source>
        <dbReference type="Proteomes" id="UP000007472"/>
    </source>
</evidence>
<dbReference type="Proteomes" id="UP000007472">
    <property type="component" value="Chromosome"/>
</dbReference>
<proteinExistence type="predicted"/>
<name>A0A654KGW9_TAYEM</name>
<dbReference type="KEGG" id="teq:TEQUI_0724"/>
<evidence type="ECO:0000313" key="1">
    <source>
        <dbReference type="EMBL" id="ADU91662.1"/>
    </source>
</evidence>
<dbReference type="EMBL" id="CP002456">
    <property type="protein sequence ID" value="ADU91662.1"/>
    <property type="molecule type" value="Genomic_DNA"/>
</dbReference>